<accession>A0ABD1Z009</accession>
<name>A0ABD1Z009_9MARC</name>
<feature type="region of interest" description="Disordered" evidence="1">
    <location>
        <begin position="30"/>
        <end position="64"/>
    </location>
</feature>
<evidence type="ECO:0000313" key="2">
    <source>
        <dbReference type="EMBL" id="KAL2636270.1"/>
    </source>
</evidence>
<proteinExistence type="predicted"/>
<dbReference type="Proteomes" id="UP001605036">
    <property type="component" value="Unassembled WGS sequence"/>
</dbReference>
<evidence type="ECO:0000256" key="1">
    <source>
        <dbReference type="SAM" id="MobiDB-lite"/>
    </source>
</evidence>
<organism evidence="2 3">
    <name type="scientific">Riccia fluitans</name>
    <dbReference type="NCBI Taxonomy" id="41844"/>
    <lineage>
        <taxon>Eukaryota</taxon>
        <taxon>Viridiplantae</taxon>
        <taxon>Streptophyta</taxon>
        <taxon>Embryophyta</taxon>
        <taxon>Marchantiophyta</taxon>
        <taxon>Marchantiopsida</taxon>
        <taxon>Marchantiidae</taxon>
        <taxon>Marchantiales</taxon>
        <taxon>Ricciaceae</taxon>
        <taxon>Riccia</taxon>
    </lineage>
</organism>
<reference evidence="2 3" key="1">
    <citation type="submission" date="2024-09" db="EMBL/GenBank/DDBJ databases">
        <title>Chromosome-scale assembly of Riccia fluitans.</title>
        <authorList>
            <person name="Paukszto L."/>
            <person name="Sawicki J."/>
            <person name="Karawczyk K."/>
            <person name="Piernik-Szablinska J."/>
            <person name="Szczecinska M."/>
            <person name="Mazdziarz M."/>
        </authorList>
    </citation>
    <scope>NUCLEOTIDE SEQUENCE [LARGE SCALE GENOMIC DNA]</scope>
    <source>
        <strain evidence="2">Rf_01</strain>
        <tissue evidence="2">Aerial parts of the thallus</tissue>
    </source>
</reference>
<keyword evidence="3" id="KW-1185">Reference proteome</keyword>
<sequence>MATIAAERSRDEKRPNVGCESAFCPALSARHHPRPLSRSTRRDGILNPPAAPRLKGSVVSPVPHDQRGIIANNQRKMRSGYCSSRFEYAGISSRRVSSSLVSRTKHGMGNGFSTLIRLVEESGVTRLRYFGFRRGEDEVLCSGHFFC</sequence>
<dbReference type="AlphaFoldDB" id="A0ABD1Z009"/>
<protein>
    <submittedName>
        <fullName evidence="2">Uncharacterized protein</fullName>
    </submittedName>
</protein>
<evidence type="ECO:0000313" key="3">
    <source>
        <dbReference type="Proteomes" id="UP001605036"/>
    </source>
</evidence>
<dbReference type="EMBL" id="JBHFFA010000003">
    <property type="protein sequence ID" value="KAL2636270.1"/>
    <property type="molecule type" value="Genomic_DNA"/>
</dbReference>
<comment type="caution">
    <text evidence="2">The sequence shown here is derived from an EMBL/GenBank/DDBJ whole genome shotgun (WGS) entry which is preliminary data.</text>
</comment>
<gene>
    <name evidence="2" type="ORF">R1flu_007749</name>
</gene>